<feature type="compositionally biased region" description="Low complexity" evidence="1">
    <location>
        <begin position="49"/>
        <end position="60"/>
    </location>
</feature>
<protein>
    <submittedName>
        <fullName evidence="2">Uncharacterized protein</fullName>
    </submittedName>
</protein>
<accession>A0A2M7G0U5</accession>
<sequence length="320" mass="30656">MASIERRVTPTAPFTPAPPSALPQPRNTSAPSIGPANPEAYNAARPRQNTSSSGNSNVNSTLSTIATATQRVERGANAGANFVEAAQRVTGSGATGGRAGSVIGAAAPRLGVAAAGVGIYNAVNDPNASNIIGAVGATATAASGVAQARAAAAGERAATRAVQNLAARSGNRAAATAVRAAAPEIARSAAQAAATGGSRAVANATTAAARTAARSGISTTARVATRAVPTAAHAAAGAAGRAGGRFVPGLNVVVAAADTAQAGVDIYNAVNGNGSVGRAVLSGVTAAGSIVAASNIPVVSQIGAGVSAATGLVRDLFWSN</sequence>
<organism evidence="2 3">
    <name type="scientific">bacterium (Candidatus Blackallbacteria) CG17_big_fil_post_rev_8_21_14_2_50_48_46</name>
    <dbReference type="NCBI Taxonomy" id="2014261"/>
    <lineage>
        <taxon>Bacteria</taxon>
        <taxon>Candidatus Blackallbacteria</taxon>
    </lineage>
</organism>
<dbReference type="Proteomes" id="UP000231019">
    <property type="component" value="Unassembled WGS sequence"/>
</dbReference>
<proteinExistence type="predicted"/>
<reference evidence="2 3" key="1">
    <citation type="submission" date="2017-09" db="EMBL/GenBank/DDBJ databases">
        <title>Depth-based differentiation of microbial function through sediment-hosted aquifers and enrichment of novel symbionts in the deep terrestrial subsurface.</title>
        <authorList>
            <person name="Probst A.J."/>
            <person name="Ladd B."/>
            <person name="Jarett J.K."/>
            <person name="Geller-Mcgrath D.E."/>
            <person name="Sieber C.M."/>
            <person name="Emerson J.B."/>
            <person name="Anantharaman K."/>
            <person name="Thomas B.C."/>
            <person name="Malmstrom R."/>
            <person name="Stieglmeier M."/>
            <person name="Klingl A."/>
            <person name="Woyke T."/>
            <person name="Ryan C.M."/>
            <person name="Banfield J.F."/>
        </authorList>
    </citation>
    <scope>NUCLEOTIDE SEQUENCE [LARGE SCALE GENOMIC DNA]</scope>
    <source>
        <strain evidence="2">CG17_big_fil_post_rev_8_21_14_2_50_48_46</strain>
    </source>
</reference>
<feature type="region of interest" description="Disordered" evidence="1">
    <location>
        <begin position="1"/>
        <end position="60"/>
    </location>
</feature>
<gene>
    <name evidence="2" type="ORF">COW36_17660</name>
</gene>
<dbReference type="AlphaFoldDB" id="A0A2M7G0U5"/>
<dbReference type="EMBL" id="PFFQ01000053">
    <property type="protein sequence ID" value="PIW15246.1"/>
    <property type="molecule type" value="Genomic_DNA"/>
</dbReference>
<evidence type="ECO:0000313" key="2">
    <source>
        <dbReference type="EMBL" id="PIW15246.1"/>
    </source>
</evidence>
<evidence type="ECO:0000256" key="1">
    <source>
        <dbReference type="SAM" id="MobiDB-lite"/>
    </source>
</evidence>
<feature type="compositionally biased region" description="Pro residues" evidence="1">
    <location>
        <begin position="13"/>
        <end position="22"/>
    </location>
</feature>
<evidence type="ECO:0000313" key="3">
    <source>
        <dbReference type="Proteomes" id="UP000231019"/>
    </source>
</evidence>
<comment type="caution">
    <text evidence="2">The sequence shown here is derived from an EMBL/GenBank/DDBJ whole genome shotgun (WGS) entry which is preliminary data.</text>
</comment>
<name>A0A2M7G0U5_9BACT</name>